<dbReference type="InterPro" id="IPR050823">
    <property type="entry name" value="Plant_Ser_Thr_Prot_Kinase"/>
</dbReference>
<feature type="domain" description="Protein kinase" evidence="13">
    <location>
        <begin position="68"/>
        <end position="353"/>
    </location>
</feature>
<dbReference type="Pfam" id="PF07714">
    <property type="entry name" value="PK_Tyr_Ser-Thr"/>
    <property type="match status" value="1"/>
</dbReference>
<dbReference type="GO" id="GO:0004674">
    <property type="term" value="F:protein serine/threonine kinase activity"/>
    <property type="evidence" value="ECO:0007669"/>
    <property type="project" value="UniProtKB-KW"/>
</dbReference>
<feature type="binding site" evidence="10">
    <location>
        <position position="107"/>
    </location>
    <ligand>
        <name>ATP</name>
        <dbReference type="ChEBI" id="CHEBI:30616"/>
    </ligand>
</feature>
<dbReference type="InterPro" id="IPR011009">
    <property type="entry name" value="Kinase-like_dom_sf"/>
</dbReference>
<dbReference type="GO" id="GO:0005886">
    <property type="term" value="C:plasma membrane"/>
    <property type="evidence" value="ECO:0007669"/>
    <property type="project" value="UniProtKB-SubCell"/>
</dbReference>
<dbReference type="PANTHER" id="PTHR45621">
    <property type="entry name" value="OS01G0588500 PROTEIN-RELATED"/>
    <property type="match status" value="1"/>
</dbReference>
<comment type="subcellular location">
    <subcellularLocation>
        <location evidence="1">Cell membrane</location>
    </subcellularLocation>
</comment>
<dbReference type="PROSITE" id="PS00107">
    <property type="entry name" value="PROTEIN_KINASE_ATP"/>
    <property type="match status" value="1"/>
</dbReference>
<feature type="region of interest" description="Disordered" evidence="12">
    <location>
        <begin position="16"/>
        <end position="46"/>
    </location>
</feature>
<evidence type="ECO:0000256" key="2">
    <source>
        <dbReference type="ARBA" id="ARBA00012513"/>
    </source>
</evidence>
<dbReference type="InterPro" id="IPR000719">
    <property type="entry name" value="Prot_kinase_dom"/>
</dbReference>
<dbReference type="InParanoid" id="A0A251UMU7"/>
<evidence type="ECO:0000256" key="12">
    <source>
        <dbReference type="SAM" id="MobiDB-lite"/>
    </source>
</evidence>
<gene>
    <name evidence="15" type="ORF">HannXRQ_Chr05g0136071</name>
    <name evidence="14" type="ORF">HanXRQr2_Chr11g0492121</name>
</gene>
<evidence type="ECO:0000256" key="11">
    <source>
        <dbReference type="RuleBase" id="RU000304"/>
    </source>
</evidence>
<dbReference type="Gene3D" id="3.30.200.20">
    <property type="entry name" value="Phosphorylase Kinase, domain 1"/>
    <property type="match status" value="1"/>
</dbReference>
<evidence type="ECO:0000256" key="4">
    <source>
        <dbReference type="ARBA" id="ARBA00022527"/>
    </source>
</evidence>
<evidence type="ECO:0000256" key="8">
    <source>
        <dbReference type="ARBA" id="ARBA00022821"/>
    </source>
</evidence>
<evidence type="ECO:0000256" key="3">
    <source>
        <dbReference type="ARBA" id="ARBA00022475"/>
    </source>
</evidence>
<dbReference type="Gramene" id="mRNA:HanXRQr2_Chr11g0492121">
    <property type="protein sequence ID" value="mRNA:HanXRQr2_Chr11g0492121"/>
    <property type="gene ID" value="HanXRQr2_Chr11g0492121"/>
</dbReference>
<organism evidence="15 16">
    <name type="scientific">Helianthus annuus</name>
    <name type="common">Common sunflower</name>
    <dbReference type="NCBI Taxonomy" id="4232"/>
    <lineage>
        <taxon>Eukaryota</taxon>
        <taxon>Viridiplantae</taxon>
        <taxon>Streptophyta</taxon>
        <taxon>Embryophyta</taxon>
        <taxon>Tracheophyta</taxon>
        <taxon>Spermatophyta</taxon>
        <taxon>Magnoliopsida</taxon>
        <taxon>eudicotyledons</taxon>
        <taxon>Gunneridae</taxon>
        <taxon>Pentapetalae</taxon>
        <taxon>asterids</taxon>
        <taxon>campanulids</taxon>
        <taxon>Asterales</taxon>
        <taxon>Asteraceae</taxon>
        <taxon>Asteroideae</taxon>
        <taxon>Heliantheae alliance</taxon>
        <taxon>Heliantheae</taxon>
        <taxon>Helianthus</taxon>
    </lineage>
</organism>
<dbReference type="InterPro" id="IPR008271">
    <property type="entry name" value="Ser/Thr_kinase_AS"/>
</dbReference>
<evidence type="ECO:0000256" key="10">
    <source>
        <dbReference type="PROSITE-ProRule" id="PRU10141"/>
    </source>
</evidence>
<dbReference type="PROSITE" id="PS00108">
    <property type="entry name" value="PROTEIN_KINASE_ST"/>
    <property type="match status" value="1"/>
</dbReference>
<evidence type="ECO:0000259" key="13">
    <source>
        <dbReference type="PROSITE" id="PS50011"/>
    </source>
</evidence>
<feature type="region of interest" description="Disordered" evidence="12">
    <location>
        <begin position="354"/>
        <end position="410"/>
    </location>
</feature>
<keyword evidence="3" id="KW-0472">Membrane</keyword>
<keyword evidence="16" id="KW-1185">Reference proteome</keyword>
<accession>A0A251UMU7</accession>
<dbReference type="CDD" id="cd14066">
    <property type="entry name" value="STKc_IRAK"/>
    <property type="match status" value="1"/>
</dbReference>
<evidence type="ECO:0000256" key="5">
    <source>
        <dbReference type="ARBA" id="ARBA00022679"/>
    </source>
</evidence>
<dbReference type="GO" id="GO:0006952">
    <property type="term" value="P:defense response"/>
    <property type="evidence" value="ECO:0007669"/>
    <property type="project" value="UniProtKB-KW"/>
</dbReference>
<feature type="compositionally biased region" description="Polar residues" evidence="12">
    <location>
        <begin position="26"/>
        <end position="37"/>
    </location>
</feature>
<keyword evidence="5 14" id="KW-0808">Transferase</keyword>
<reference evidence="14" key="3">
    <citation type="submission" date="2020-06" db="EMBL/GenBank/DDBJ databases">
        <title>Helianthus annuus Genome sequencing and assembly Release 2.</title>
        <authorList>
            <person name="Gouzy J."/>
            <person name="Langlade N."/>
            <person name="Munos S."/>
        </authorList>
    </citation>
    <scope>NUCLEOTIDE SEQUENCE</scope>
    <source>
        <tissue evidence="14">Leaves</tissue>
    </source>
</reference>
<dbReference type="FunFam" id="1.10.510.10:FF:000258">
    <property type="entry name" value="Probable serine/threonine-protein kinase PBL8"/>
    <property type="match status" value="1"/>
</dbReference>
<dbReference type="GO" id="GO:0005524">
    <property type="term" value="F:ATP binding"/>
    <property type="evidence" value="ECO:0007669"/>
    <property type="project" value="UniProtKB-UniRule"/>
</dbReference>
<feature type="compositionally biased region" description="Basic residues" evidence="12">
    <location>
        <begin position="361"/>
        <end position="383"/>
    </location>
</feature>
<protein>
    <recommendedName>
        <fullName evidence="2">non-specific serine/threonine protein kinase</fullName>
        <ecNumber evidence="2">2.7.11.1</ecNumber>
    </recommendedName>
</protein>
<dbReference type="Gene3D" id="1.10.510.10">
    <property type="entry name" value="Transferase(Phosphotransferase) domain 1"/>
    <property type="match status" value="1"/>
</dbReference>
<proteinExistence type="inferred from homology"/>
<dbReference type="OMA" id="KNRPTMH"/>
<dbReference type="EMBL" id="MNCJ02000326">
    <property type="protein sequence ID" value="KAF5782148.1"/>
    <property type="molecule type" value="Genomic_DNA"/>
</dbReference>
<keyword evidence="6 10" id="KW-0547">Nucleotide-binding</keyword>
<dbReference type="SUPFAM" id="SSF56112">
    <property type="entry name" value="Protein kinase-like (PK-like)"/>
    <property type="match status" value="1"/>
</dbReference>
<dbReference type="AlphaFoldDB" id="A0A251UMU7"/>
<dbReference type="InterPro" id="IPR017441">
    <property type="entry name" value="Protein_kinase_ATP_BS"/>
</dbReference>
<reference evidence="15" key="2">
    <citation type="submission" date="2017-02" db="EMBL/GenBank/DDBJ databases">
        <title>Sunflower complete genome.</title>
        <authorList>
            <person name="Langlade N."/>
            <person name="Munos S."/>
        </authorList>
    </citation>
    <scope>NUCLEOTIDE SEQUENCE [LARGE SCALE GENOMIC DNA]</scope>
    <source>
        <tissue evidence="15">Leaves</tissue>
    </source>
</reference>
<dbReference type="EMBL" id="CM007894">
    <property type="protein sequence ID" value="OTG24379.1"/>
    <property type="molecule type" value="Genomic_DNA"/>
</dbReference>
<evidence type="ECO:0000313" key="15">
    <source>
        <dbReference type="EMBL" id="OTG24379.1"/>
    </source>
</evidence>
<evidence type="ECO:0000256" key="1">
    <source>
        <dbReference type="ARBA" id="ARBA00004236"/>
    </source>
</evidence>
<dbReference type="EC" id="2.7.11.1" evidence="2"/>
<keyword evidence="3" id="KW-1003">Cell membrane</keyword>
<evidence type="ECO:0000313" key="14">
    <source>
        <dbReference type="EMBL" id="KAF5782148.1"/>
    </source>
</evidence>
<evidence type="ECO:0000313" key="16">
    <source>
        <dbReference type="Proteomes" id="UP000215914"/>
    </source>
</evidence>
<reference evidence="14 16" key="1">
    <citation type="journal article" date="2017" name="Nature">
        <title>The sunflower genome provides insights into oil metabolism, flowering and Asterid evolution.</title>
        <authorList>
            <person name="Badouin H."/>
            <person name="Gouzy J."/>
            <person name="Grassa C.J."/>
            <person name="Murat F."/>
            <person name="Staton S.E."/>
            <person name="Cottret L."/>
            <person name="Lelandais-Briere C."/>
            <person name="Owens G.L."/>
            <person name="Carrere S."/>
            <person name="Mayjonade B."/>
            <person name="Legrand L."/>
            <person name="Gill N."/>
            <person name="Kane N.C."/>
            <person name="Bowers J.E."/>
            <person name="Hubner S."/>
            <person name="Bellec A."/>
            <person name="Berard A."/>
            <person name="Berges H."/>
            <person name="Blanchet N."/>
            <person name="Boniface M.C."/>
            <person name="Brunel D."/>
            <person name="Catrice O."/>
            <person name="Chaidir N."/>
            <person name="Claudel C."/>
            <person name="Donnadieu C."/>
            <person name="Faraut T."/>
            <person name="Fievet G."/>
            <person name="Helmstetter N."/>
            <person name="King M."/>
            <person name="Knapp S.J."/>
            <person name="Lai Z."/>
            <person name="Le Paslier M.C."/>
            <person name="Lippi Y."/>
            <person name="Lorenzon L."/>
            <person name="Mandel J.R."/>
            <person name="Marage G."/>
            <person name="Marchand G."/>
            <person name="Marquand E."/>
            <person name="Bret-Mestries E."/>
            <person name="Morien E."/>
            <person name="Nambeesan S."/>
            <person name="Nguyen T."/>
            <person name="Pegot-Espagnet P."/>
            <person name="Pouilly N."/>
            <person name="Raftis F."/>
            <person name="Sallet E."/>
            <person name="Schiex T."/>
            <person name="Thomas J."/>
            <person name="Vandecasteele C."/>
            <person name="Vares D."/>
            <person name="Vear F."/>
            <person name="Vautrin S."/>
            <person name="Crespi M."/>
            <person name="Mangin B."/>
            <person name="Burke J.M."/>
            <person name="Salse J."/>
            <person name="Munos S."/>
            <person name="Vincourt P."/>
            <person name="Rieseberg L.H."/>
            <person name="Langlade N.B."/>
        </authorList>
    </citation>
    <scope>NUCLEOTIDE SEQUENCE [LARGE SCALE GENOMIC DNA]</scope>
    <source>
        <strain evidence="16">cv. SF193</strain>
        <tissue evidence="14">Leaves</tissue>
    </source>
</reference>
<keyword evidence="8" id="KW-0611">Plant defense</keyword>
<evidence type="ECO:0000256" key="7">
    <source>
        <dbReference type="ARBA" id="ARBA00022777"/>
    </source>
</evidence>
<name>A0A251UMU7_HELAN</name>
<keyword evidence="9 10" id="KW-0067">ATP-binding</keyword>
<dbReference type="FunFam" id="3.30.200.20:FF:000228">
    <property type="entry name" value="Serine/threonine-protein kinase BIK1"/>
    <property type="match status" value="1"/>
</dbReference>
<evidence type="ECO:0000256" key="9">
    <source>
        <dbReference type="ARBA" id="ARBA00022840"/>
    </source>
</evidence>
<dbReference type="Proteomes" id="UP000215914">
    <property type="component" value="Chromosome 5"/>
</dbReference>
<comment type="similarity">
    <text evidence="11">Belongs to the protein kinase superfamily.</text>
</comment>
<keyword evidence="4 11" id="KW-0723">Serine/threonine-protein kinase</keyword>
<dbReference type="InterPro" id="IPR001245">
    <property type="entry name" value="Ser-Thr/Tyr_kinase_cat_dom"/>
</dbReference>
<dbReference type="PROSITE" id="PS50011">
    <property type="entry name" value="PROTEIN_KINASE_DOM"/>
    <property type="match status" value="1"/>
</dbReference>
<sequence>MGVCFSALIKDKNPFHTGADSDVNDHSTSNSSKVSTVPPTPRSEGEILQSPNLKSFSFSDLKMATRNFRPDSVLGEGGFGSVFKGWIDEQSFTATKPGTGVVIAVKKLHQESFQGHREWLAEVNYLGQFLHPNLVQLIGYCLEDEQRLLVYEFMPRGSLENHLFRRGSYFQPLSWSLRLKVALGAAKGLAFLHGAKAKVIYRDFKTSNVLLDSDYNAKLSDFGLAKDGPIGDKSHVSTRVMGTYGYTAPEYLATGHLTSKSDVYSFGVVLLEMLSGLRVVDKNRQLGKHSLVEWAKPYLAHKRKVLRVLDSRLEGQYTVEAAYAVANVALRCLSFEPKFRPNMADVVKELEKLQEPIEPRPRRHSSHGNLPRRHSGQGTRPRRVSSGDVSVADGGEPITYPGPQASPSSK</sequence>
<evidence type="ECO:0000256" key="6">
    <source>
        <dbReference type="ARBA" id="ARBA00022741"/>
    </source>
</evidence>
<dbReference type="OrthoDB" id="4062651at2759"/>
<keyword evidence="7 14" id="KW-0418">Kinase</keyword>